<dbReference type="SUPFAM" id="SSF48613">
    <property type="entry name" value="Heme oxygenase-like"/>
    <property type="match status" value="1"/>
</dbReference>
<dbReference type="Proteomes" id="UP000199518">
    <property type="component" value="Unassembled WGS sequence"/>
</dbReference>
<sequence length="269" mass="30560">MTIQLFEPNDDVSDTTKSDDDQIAAALAPAVSALLSHPIYAAVSTLPRLRQFMREHVFAVWDFMTLLKRLQLEFCGTVLPWTPPSQPRLARFINEIVLAEESDVDGRGGFTSHFDLYLSAMDQIAADTRPVRQLIQKLSQDRHALASLDEIAINPQTKEFVRFNLELAERGAPWEVAAAFCYGREDIIPAMFTRLLRPLMEQNIESGRFRYYLERHVELDGDEHGPLARHMVTLLVGEDDARRRAAIAAGRQAIDMRVRLWDGILESLE</sequence>
<dbReference type="RefSeq" id="WP_092049113.1">
    <property type="nucleotide sequence ID" value="NZ_FOQD01000005.1"/>
</dbReference>
<dbReference type="InterPro" id="IPR024423">
    <property type="entry name" value="DUF3050"/>
</dbReference>
<protein>
    <recommendedName>
        <fullName evidence="3">DUF3050 domain-containing protein</fullName>
    </recommendedName>
</protein>
<name>A0A1I3FCB4_9PLAN</name>
<keyword evidence="2" id="KW-1185">Reference proteome</keyword>
<evidence type="ECO:0000313" key="1">
    <source>
        <dbReference type="EMBL" id="SFI08876.1"/>
    </source>
</evidence>
<dbReference type="InterPro" id="IPR016084">
    <property type="entry name" value="Haem_Oase-like_multi-hlx"/>
</dbReference>
<evidence type="ECO:0000313" key="2">
    <source>
        <dbReference type="Proteomes" id="UP000199518"/>
    </source>
</evidence>
<dbReference type="EMBL" id="FOQD01000005">
    <property type="protein sequence ID" value="SFI08876.1"/>
    <property type="molecule type" value="Genomic_DNA"/>
</dbReference>
<reference evidence="2" key="1">
    <citation type="submission" date="2016-10" db="EMBL/GenBank/DDBJ databases">
        <authorList>
            <person name="Varghese N."/>
            <person name="Submissions S."/>
        </authorList>
    </citation>
    <scope>NUCLEOTIDE SEQUENCE [LARGE SCALE GENOMIC DNA]</scope>
    <source>
        <strain evidence="2">DSM 26348</strain>
    </source>
</reference>
<evidence type="ECO:0008006" key="3">
    <source>
        <dbReference type="Google" id="ProtNLM"/>
    </source>
</evidence>
<dbReference type="Pfam" id="PF11251">
    <property type="entry name" value="DUF3050"/>
    <property type="match status" value="1"/>
</dbReference>
<proteinExistence type="predicted"/>
<dbReference type="AlphaFoldDB" id="A0A1I3FCB4"/>
<gene>
    <name evidence="1" type="ORF">SAMN05421753_105176</name>
</gene>
<dbReference type="OrthoDB" id="9791270at2"/>
<dbReference type="Gene3D" id="1.20.910.10">
    <property type="entry name" value="Heme oxygenase-like"/>
    <property type="match status" value="1"/>
</dbReference>
<accession>A0A1I3FCB4</accession>
<organism evidence="1 2">
    <name type="scientific">Planctomicrobium piriforme</name>
    <dbReference type="NCBI Taxonomy" id="1576369"/>
    <lineage>
        <taxon>Bacteria</taxon>
        <taxon>Pseudomonadati</taxon>
        <taxon>Planctomycetota</taxon>
        <taxon>Planctomycetia</taxon>
        <taxon>Planctomycetales</taxon>
        <taxon>Planctomycetaceae</taxon>
        <taxon>Planctomicrobium</taxon>
    </lineage>
</organism>